<proteinExistence type="predicted"/>
<gene>
    <name evidence="3" type="ORF">J4E96_12765</name>
</gene>
<protein>
    <submittedName>
        <fullName evidence="3">Sirohydrochlorin chelatase</fullName>
    </submittedName>
</protein>
<dbReference type="AlphaFoldDB" id="A0A8A4ZBJ9"/>
<evidence type="ECO:0000313" key="3">
    <source>
        <dbReference type="EMBL" id="QTE28253.1"/>
    </source>
</evidence>
<keyword evidence="1" id="KW-0479">Metal-binding</keyword>
<dbReference type="Gene3D" id="3.40.50.1400">
    <property type="match status" value="2"/>
</dbReference>
<name>A0A8A4ZBJ9_9MICO</name>
<dbReference type="GO" id="GO:0016829">
    <property type="term" value="F:lyase activity"/>
    <property type="evidence" value="ECO:0007669"/>
    <property type="project" value="UniProtKB-KW"/>
</dbReference>
<dbReference type="KEGG" id="psic:J4E96_12765"/>
<accession>A0A8A4ZBJ9</accession>
<keyword evidence="2" id="KW-0456">Lyase</keyword>
<dbReference type="EMBL" id="CP071868">
    <property type="protein sequence ID" value="QTE28253.1"/>
    <property type="molecule type" value="Genomic_DNA"/>
</dbReference>
<dbReference type="InterPro" id="IPR002762">
    <property type="entry name" value="CbiX-like"/>
</dbReference>
<sequence>MKPVLVGCSHGTDSDAGRAAIRAILAGVRAARPDLDVREAFVDVQEPEVADVVGAAVGAGLTAVVVPLFLSVGYHVRVDIAAAVANRPAVAVHPLGPDPRLVEVLLDRLATAGARGDDAIVLAAAGSTDARAAVAVTEIATALDAAWGGGPITIGYGAGASPRVPAALATAREAGTERVVIAAYLLAPGFFHDRLLDVGADVVTEPLAPDPRLVQIVLDRYAEGVAQLTAGAPAAGRPVAASGPPA</sequence>
<organism evidence="3 4">
    <name type="scientific">Pengzhenrongella sicca</name>
    <dbReference type="NCBI Taxonomy" id="2819238"/>
    <lineage>
        <taxon>Bacteria</taxon>
        <taxon>Bacillati</taxon>
        <taxon>Actinomycetota</taxon>
        <taxon>Actinomycetes</taxon>
        <taxon>Micrococcales</taxon>
        <taxon>Pengzhenrongella</taxon>
    </lineage>
</organism>
<dbReference type="PANTHER" id="PTHR33542:SF5">
    <property type="entry name" value="FERROCHELATASE CHE1"/>
    <property type="match status" value="1"/>
</dbReference>
<dbReference type="PANTHER" id="PTHR33542">
    <property type="entry name" value="SIROHYDROCHLORIN FERROCHELATASE, CHLOROPLASTIC"/>
    <property type="match status" value="1"/>
</dbReference>
<reference evidence="3" key="1">
    <citation type="submission" date="2021-03" db="EMBL/GenBank/DDBJ databases">
        <title>Pengzhenrongella sicca gen. nov., sp. nov., a new member of suborder Micrococcineae isolated from High-Arctic tundra soil.</title>
        <authorList>
            <person name="Peng F."/>
        </authorList>
    </citation>
    <scope>NUCLEOTIDE SEQUENCE</scope>
    <source>
        <strain evidence="3">LRZ-2</strain>
    </source>
</reference>
<dbReference type="SUPFAM" id="SSF53800">
    <property type="entry name" value="Chelatase"/>
    <property type="match status" value="1"/>
</dbReference>
<dbReference type="GO" id="GO:0046872">
    <property type="term" value="F:metal ion binding"/>
    <property type="evidence" value="ECO:0007669"/>
    <property type="project" value="UniProtKB-KW"/>
</dbReference>
<keyword evidence="4" id="KW-1185">Reference proteome</keyword>
<evidence type="ECO:0000313" key="4">
    <source>
        <dbReference type="Proteomes" id="UP000663937"/>
    </source>
</evidence>
<dbReference type="Proteomes" id="UP000663937">
    <property type="component" value="Chromosome"/>
</dbReference>
<dbReference type="CDD" id="cd03416">
    <property type="entry name" value="CbiX_SirB_N"/>
    <property type="match status" value="1"/>
</dbReference>
<dbReference type="Pfam" id="PF01903">
    <property type="entry name" value="CbiX"/>
    <property type="match status" value="2"/>
</dbReference>
<evidence type="ECO:0000256" key="2">
    <source>
        <dbReference type="ARBA" id="ARBA00023239"/>
    </source>
</evidence>
<evidence type="ECO:0000256" key="1">
    <source>
        <dbReference type="ARBA" id="ARBA00022723"/>
    </source>
</evidence>
<dbReference type="RefSeq" id="WP_227422485.1">
    <property type="nucleotide sequence ID" value="NZ_CP071868.1"/>
</dbReference>
<dbReference type="InterPro" id="IPR050963">
    <property type="entry name" value="Sirohydro_Cobaltochel/CbiX"/>
</dbReference>